<dbReference type="EMBL" id="FJOG01000038">
    <property type="protein sequence ID" value="CZR66529.1"/>
    <property type="molecule type" value="Genomic_DNA"/>
</dbReference>
<accession>A0A1L7XNB4</accession>
<protein>
    <submittedName>
        <fullName evidence="2">Uncharacterized protein</fullName>
    </submittedName>
</protein>
<feature type="compositionally biased region" description="Acidic residues" evidence="1">
    <location>
        <begin position="151"/>
        <end position="171"/>
    </location>
</feature>
<proteinExistence type="predicted"/>
<sequence length="250" mass="27676">MLSYSAGISLASTEFYVSAGILAASTDALFDPGSSADNEDSPVKDEEDTIVKVYTFPMRPRTSITVKEHGERRTSFNEDSFVDIARLKKEFDQIDRILVTASSNCYPSALYTRQVSPAKAVGYPMLADAGGEVTANMLQRPDPGEALQSEELGEDVKEDDFEDEDDEEVDASEDHDGEKESDNGSSSPLRELEQPICRPDAVRVREILISEGNIIPPSPVERTIVRQATVAVWKHEYWSCETWDCILCIA</sequence>
<keyword evidence="3" id="KW-1185">Reference proteome</keyword>
<dbReference type="OrthoDB" id="21128at2759"/>
<dbReference type="Proteomes" id="UP000184330">
    <property type="component" value="Unassembled WGS sequence"/>
</dbReference>
<dbReference type="AlphaFoldDB" id="A0A1L7XNB4"/>
<dbReference type="STRING" id="576137.A0A1L7XNB4"/>
<evidence type="ECO:0000256" key="1">
    <source>
        <dbReference type="SAM" id="MobiDB-lite"/>
    </source>
</evidence>
<evidence type="ECO:0000313" key="3">
    <source>
        <dbReference type="Proteomes" id="UP000184330"/>
    </source>
</evidence>
<feature type="region of interest" description="Disordered" evidence="1">
    <location>
        <begin position="145"/>
        <end position="193"/>
    </location>
</feature>
<name>A0A1L7XNB4_9HELO</name>
<evidence type="ECO:0000313" key="2">
    <source>
        <dbReference type="EMBL" id="CZR66529.1"/>
    </source>
</evidence>
<reference evidence="2 3" key="1">
    <citation type="submission" date="2016-03" db="EMBL/GenBank/DDBJ databases">
        <authorList>
            <person name="Ploux O."/>
        </authorList>
    </citation>
    <scope>NUCLEOTIDE SEQUENCE [LARGE SCALE GENOMIC DNA]</scope>
    <source>
        <strain evidence="2 3">UAMH 11012</strain>
    </source>
</reference>
<gene>
    <name evidence="2" type="ORF">PAC_16430</name>
</gene>
<feature type="compositionally biased region" description="Basic and acidic residues" evidence="1">
    <location>
        <begin position="172"/>
        <end position="182"/>
    </location>
</feature>
<organism evidence="2 3">
    <name type="scientific">Phialocephala subalpina</name>
    <dbReference type="NCBI Taxonomy" id="576137"/>
    <lineage>
        <taxon>Eukaryota</taxon>
        <taxon>Fungi</taxon>
        <taxon>Dikarya</taxon>
        <taxon>Ascomycota</taxon>
        <taxon>Pezizomycotina</taxon>
        <taxon>Leotiomycetes</taxon>
        <taxon>Helotiales</taxon>
        <taxon>Mollisiaceae</taxon>
        <taxon>Phialocephala</taxon>
        <taxon>Phialocephala fortinii species complex</taxon>
    </lineage>
</organism>